<dbReference type="NCBIfam" id="TIGR03696">
    <property type="entry name" value="Rhs_assc_core"/>
    <property type="match status" value="1"/>
</dbReference>
<gene>
    <name evidence="3" type="ORF">FHX37_3319</name>
</gene>
<evidence type="ECO:0000256" key="2">
    <source>
        <dbReference type="SAM" id="Phobius"/>
    </source>
</evidence>
<sequence>MFHIRENERSSGGVADAARGGLDVLQQPPPLGQQREPALAQASQPSLQPVERPRIGRQGLALIRAFDRGYDTDARTVVYRIGQRGQAAGRRDVEGGPRYNAATDAQNSTLALAEDGTESTDPDVAYDYTPYGQTETATAGSGDQAAQTNPFTYTGAYELDNGDKALGHRYLSQRTHRFTQQDPSWQENNRFTQQDPSWQENNLYTYAECDPINKSDPTGLCSAGATWSLATGLASVGAWIWWGGPVGFIGATVAFTLAGAAAITGAIQFGMACGQRNVA</sequence>
<proteinExistence type="predicted"/>
<dbReference type="EMBL" id="VFQC01000001">
    <property type="protein sequence ID" value="TQN33307.1"/>
    <property type="molecule type" value="Genomic_DNA"/>
</dbReference>
<feature type="transmembrane region" description="Helical" evidence="2">
    <location>
        <begin position="248"/>
        <end position="267"/>
    </location>
</feature>
<evidence type="ECO:0000256" key="1">
    <source>
        <dbReference type="SAM" id="MobiDB-lite"/>
    </source>
</evidence>
<keyword evidence="2" id="KW-0812">Transmembrane</keyword>
<evidence type="ECO:0000313" key="4">
    <source>
        <dbReference type="Proteomes" id="UP000317422"/>
    </source>
</evidence>
<dbReference type="InterPro" id="IPR022385">
    <property type="entry name" value="Rhs_assc_core"/>
</dbReference>
<reference evidence="3 4" key="1">
    <citation type="submission" date="2019-06" db="EMBL/GenBank/DDBJ databases">
        <title>Sequencing the genomes of 1000 actinobacteria strains.</title>
        <authorList>
            <person name="Klenk H.-P."/>
        </authorList>
    </citation>
    <scope>NUCLEOTIDE SEQUENCE [LARGE SCALE GENOMIC DNA]</scope>
    <source>
        <strain evidence="3 4">DSM 45015</strain>
    </source>
</reference>
<evidence type="ECO:0000313" key="3">
    <source>
        <dbReference type="EMBL" id="TQN33307.1"/>
    </source>
</evidence>
<keyword evidence="2" id="KW-1133">Transmembrane helix</keyword>
<accession>A0A543NND6</accession>
<dbReference type="Gene3D" id="2.180.10.10">
    <property type="entry name" value="RHS repeat-associated core"/>
    <property type="match status" value="1"/>
</dbReference>
<keyword evidence="2" id="KW-0472">Membrane</keyword>
<feature type="transmembrane region" description="Helical" evidence="2">
    <location>
        <begin position="220"/>
        <end position="242"/>
    </location>
</feature>
<dbReference type="Proteomes" id="UP000317422">
    <property type="component" value="Unassembled WGS sequence"/>
</dbReference>
<dbReference type="AlphaFoldDB" id="A0A543NND6"/>
<protein>
    <submittedName>
        <fullName evidence="3">RHS repeat-associated protein</fullName>
    </submittedName>
</protein>
<dbReference type="OrthoDB" id="166951at2"/>
<name>A0A543NND6_9ACTN</name>
<keyword evidence="4" id="KW-1185">Reference proteome</keyword>
<organism evidence="3 4">
    <name type="scientific">Haloactinospora alba</name>
    <dbReference type="NCBI Taxonomy" id="405555"/>
    <lineage>
        <taxon>Bacteria</taxon>
        <taxon>Bacillati</taxon>
        <taxon>Actinomycetota</taxon>
        <taxon>Actinomycetes</taxon>
        <taxon>Streptosporangiales</taxon>
        <taxon>Nocardiopsidaceae</taxon>
        <taxon>Haloactinospora</taxon>
    </lineage>
</organism>
<feature type="region of interest" description="Disordered" evidence="1">
    <location>
        <begin position="1"/>
        <end position="52"/>
    </location>
</feature>
<comment type="caution">
    <text evidence="3">The sequence shown here is derived from an EMBL/GenBank/DDBJ whole genome shotgun (WGS) entry which is preliminary data.</text>
</comment>